<accession>A0ACC9MTF1</accession>
<dbReference type="EMBL" id="PIWU01000006">
    <property type="protein sequence ID" value="PKE56710.1"/>
    <property type="molecule type" value="Genomic_DNA"/>
</dbReference>
<protein>
    <submittedName>
        <fullName evidence="1">Toxin</fullName>
    </submittedName>
</protein>
<proteinExistence type="predicted"/>
<evidence type="ECO:0000313" key="2">
    <source>
        <dbReference type="Proteomes" id="UP000233606"/>
    </source>
</evidence>
<gene>
    <name evidence="1" type="ORF">CW682_05780</name>
</gene>
<name>A0ACC9MTF1_9STAP</name>
<reference evidence="1" key="1">
    <citation type="submission" date="2017-12" db="EMBL/GenBank/DDBJ databases">
        <title>Genomics of Macrococcus caseolyticus.</title>
        <authorList>
            <person name="MacFadyen A.C."/>
            <person name="Paterson G.K."/>
        </authorList>
    </citation>
    <scope>NUCLEOTIDE SEQUENCE</scope>
    <source>
        <strain evidence="1">5459_5_49</strain>
    </source>
</reference>
<dbReference type="Proteomes" id="UP000233606">
    <property type="component" value="Unassembled WGS sequence"/>
</dbReference>
<keyword evidence="2" id="KW-1185">Reference proteome</keyword>
<organism evidence="1 2">
    <name type="scientific">Macrococcoides caseolyticum</name>
    <dbReference type="NCBI Taxonomy" id="69966"/>
    <lineage>
        <taxon>Bacteria</taxon>
        <taxon>Bacillati</taxon>
        <taxon>Bacillota</taxon>
        <taxon>Bacilli</taxon>
        <taxon>Bacillales</taxon>
        <taxon>Staphylococcaceae</taxon>
        <taxon>Macrococcoides</taxon>
    </lineage>
</organism>
<sequence>MSVKEDGIIGKLEELTQLSSECLLIEKKIPNKKYKGLYFDNIIVIDKSVKGKEYNEVLAEEIGHHYTSAGNILDYKKTKNIKQEVKARRYGIELIVTLDGLIEAWRLGLHNLYEVAEHFEVRQSYVLDALNYYKVKYNNVAMHNGYRITFDPLHIMIYKEIN</sequence>
<evidence type="ECO:0000313" key="1">
    <source>
        <dbReference type="EMBL" id="PKE56710.1"/>
    </source>
</evidence>
<comment type="caution">
    <text evidence="1">The sequence shown here is derived from an EMBL/GenBank/DDBJ whole genome shotgun (WGS) entry which is preliminary data.</text>
</comment>